<dbReference type="RefSeq" id="WP_135278319.1">
    <property type="nucleotide sequence ID" value="NZ_PQVH01000012.1"/>
</dbReference>
<evidence type="ECO:0000313" key="2">
    <source>
        <dbReference type="Proteomes" id="UP000297706"/>
    </source>
</evidence>
<organism evidence="1 2">
    <name type="scientific">Methylotenera oryzisoli</name>
    <dbReference type="NCBI Taxonomy" id="2080758"/>
    <lineage>
        <taxon>Bacteria</taxon>
        <taxon>Pseudomonadati</taxon>
        <taxon>Pseudomonadota</taxon>
        <taxon>Betaproteobacteria</taxon>
        <taxon>Nitrosomonadales</taxon>
        <taxon>Methylophilaceae</taxon>
        <taxon>Methylotenera</taxon>
    </lineage>
</organism>
<protein>
    <submittedName>
        <fullName evidence="1">Phosphohistidine phosphatase</fullName>
    </submittedName>
</protein>
<dbReference type="OrthoDB" id="9814783at2"/>
<accession>A0A4Y9VP08</accession>
<dbReference type="Pfam" id="PF00300">
    <property type="entry name" value="His_Phos_1"/>
    <property type="match status" value="1"/>
</dbReference>
<dbReference type="SUPFAM" id="SSF53254">
    <property type="entry name" value="Phosphoglycerate mutase-like"/>
    <property type="match status" value="1"/>
</dbReference>
<dbReference type="EMBL" id="PQVH01000012">
    <property type="protein sequence ID" value="TFW70514.1"/>
    <property type="molecule type" value="Genomic_DNA"/>
</dbReference>
<evidence type="ECO:0000313" key="1">
    <source>
        <dbReference type="EMBL" id="TFW70514.1"/>
    </source>
</evidence>
<reference evidence="1 2" key="1">
    <citation type="submission" date="2018-02" db="EMBL/GenBank/DDBJ databases">
        <title>A novel lanthanide dependent methylotroph, Methylotenera sp. La3113.</title>
        <authorList>
            <person name="Lv H."/>
            <person name="Tani A."/>
        </authorList>
    </citation>
    <scope>NUCLEOTIDE SEQUENCE [LARGE SCALE GENOMIC DNA]</scope>
    <source>
        <strain evidence="1 2">La3113</strain>
    </source>
</reference>
<keyword evidence="2" id="KW-1185">Reference proteome</keyword>
<dbReference type="Gene3D" id="3.40.50.1240">
    <property type="entry name" value="Phosphoglycerate mutase-like"/>
    <property type="match status" value="1"/>
</dbReference>
<sequence length="157" mass="17889">MANLIIWRHAEAEAQSESGHDRDRVLTKRGRKDAGRIAKWLYKHLPEHTELLCSPARRCLQTADALHDLNQMEIKIADCLSLDSHVGRMTQEIDNQDDTQTIILVGHQPNLGLFIAKLLGFHQSACVVKKGAIWWLKQRKLDGVSHYYIEAVKQPGF</sequence>
<dbReference type="Proteomes" id="UP000297706">
    <property type="component" value="Unassembled WGS sequence"/>
</dbReference>
<dbReference type="AlphaFoldDB" id="A0A4Y9VP08"/>
<dbReference type="SMART" id="SM00855">
    <property type="entry name" value="PGAM"/>
    <property type="match status" value="1"/>
</dbReference>
<dbReference type="InterPro" id="IPR029033">
    <property type="entry name" value="His_PPase_superfam"/>
</dbReference>
<gene>
    <name evidence="1" type="ORF">C3Y98_09320</name>
</gene>
<dbReference type="CDD" id="cd07067">
    <property type="entry name" value="HP_PGM_like"/>
    <property type="match status" value="1"/>
</dbReference>
<name>A0A4Y9VP08_9PROT</name>
<dbReference type="InterPro" id="IPR013078">
    <property type="entry name" value="His_Pase_superF_clade-1"/>
</dbReference>
<proteinExistence type="predicted"/>
<comment type="caution">
    <text evidence="1">The sequence shown here is derived from an EMBL/GenBank/DDBJ whole genome shotgun (WGS) entry which is preliminary data.</text>
</comment>